<evidence type="ECO:0000313" key="1">
    <source>
        <dbReference type="EMBL" id="KAL1496117.1"/>
    </source>
</evidence>
<gene>
    <name evidence="1" type="ORF">AB1Y20_014739</name>
    <name evidence="2" type="ORF">AB1Y20_014742</name>
</gene>
<organism evidence="2 3">
    <name type="scientific">Prymnesium parvum</name>
    <name type="common">Toxic golden alga</name>
    <dbReference type="NCBI Taxonomy" id="97485"/>
    <lineage>
        <taxon>Eukaryota</taxon>
        <taxon>Haptista</taxon>
        <taxon>Haptophyta</taxon>
        <taxon>Prymnesiophyceae</taxon>
        <taxon>Prymnesiales</taxon>
        <taxon>Prymnesiaceae</taxon>
        <taxon>Prymnesium</taxon>
    </lineage>
</organism>
<sequence length="150" mass="15066">MAAEGEREAMAAAANVAAEAMTAGVTEVEVVAMMVAVEAELEATAAAVTLAMVVMAAAVTRVEVGAMTVAAEAALQATAAVDTLATAAMTAAVTAAEVEEMTVPRPTEQSTGKGVETHTSFVDHKQYCSFAPVVQLPTSSPGPRVAAESL</sequence>
<keyword evidence="3" id="KW-1185">Reference proteome</keyword>
<proteinExistence type="predicted"/>
<protein>
    <submittedName>
        <fullName evidence="2">Uncharacterized protein</fullName>
    </submittedName>
</protein>
<dbReference type="AlphaFoldDB" id="A0AB34IBR5"/>
<name>A0AB34IBR5_PRYPA</name>
<evidence type="ECO:0000313" key="2">
    <source>
        <dbReference type="EMBL" id="KAL1496121.1"/>
    </source>
</evidence>
<reference evidence="2 3" key="1">
    <citation type="journal article" date="2024" name="Science">
        <title>Giant polyketide synthase enzymes in the biosynthesis of giant marine polyether toxins.</title>
        <authorList>
            <person name="Fallon T.R."/>
            <person name="Shende V.V."/>
            <person name="Wierzbicki I.H."/>
            <person name="Pendleton A.L."/>
            <person name="Watervoot N.F."/>
            <person name="Auber R.P."/>
            <person name="Gonzalez D.J."/>
            <person name="Wisecaver J.H."/>
            <person name="Moore B.S."/>
        </authorList>
    </citation>
    <scope>NUCLEOTIDE SEQUENCE [LARGE SCALE GENOMIC DNA]</scope>
    <source>
        <strain evidence="2 3">12B1</strain>
    </source>
</reference>
<dbReference type="Proteomes" id="UP001515480">
    <property type="component" value="Unassembled WGS sequence"/>
</dbReference>
<comment type="caution">
    <text evidence="2">The sequence shown here is derived from an EMBL/GenBank/DDBJ whole genome shotgun (WGS) entry which is preliminary data.</text>
</comment>
<accession>A0AB34IBR5</accession>
<dbReference type="EMBL" id="JBGBPQ010000030">
    <property type="protein sequence ID" value="KAL1496117.1"/>
    <property type="molecule type" value="Genomic_DNA"/>
</dbReference>
<dbReference type="EMBL" id="JBGBPQ010000030">
    <property type="protein sequence ID" value="KAL1496121.1"/>
    <property type="molecule type" value="Genomic_DNA"/>
</dbReference>
<evidence type="ECO:0000313" key="3">
    <source>
        <dbReference type="Proteomes" id="UP001515480"/>
    </source>
</evidence>